<protein>
    <submittedName>
        <fullName evidence="1">Uncharacterized protein</fullName>
    </submittedName>
</protein>
<proteinExistence type="predicted"/>
<name>A0AB33L1B7_9FLAO</name>
<dbReference type="AlphaFoldDB" id="A0AB33L1B7"/>
<accession>A0AB33L1B7</accession>
<dbReference type="EMBL" id="AP035888">
    <property type="protein sequence ID" value="BFP67230.1"/>
    <property type="molecule type" value="Genomic_DNA"/>
</dbReference>
<organism evidence="1">
    <name type="scientific">Tenacibaculum sp. Pbs-1</name>
    <dbReference type="NCBI Taxonomy" id="3238748"/>
    <lineage>
        <taxon>Bacteria</taxon>
        <taxon>Pseudomonadati</taxon>
        <taxon>Bacteroidota</taxon>
        <taxon>Flavobacteriia</taxon>
        <taxon>Flavobacteriales</taxon>
        <taxon>Flavobacteriaceae</taxon>
        <taxon>Tenacibaculum</taxon>
    </lineage>
</organism>
<evidence type="ECO:0000313" key="1">
    <source>
        <dbReference type="EMBL" id="BFP67230.1"/>
    </source>
</evidence>
<gene>
    <name evidence="1" type="ORF">Pbs1_05730</name>
</gene>
<sequence>MKDVFPSQKNTDSTFVFDLDTVKSFESLTSVFYKNYDNRKIRYYIRTLKNDVPFHIKDLLHCGTNVLDMLKQKNMLFIDYNSDSLFFYNELKFSFNKNNFQKILEQQFYNNDKNPDFADSPDKSLIFLEFINDFNDSKRDLKNKIDTISVSYFNFLRKFNKKNIDSLKKLYPLQIRLNEAMEFFDEKGNRVNFIPPPAPLEIVE</sequence>
<reference evidence="1" key="1">
    <citation type="submission" date="2024-08" db="EMBL/GenBank/DDBJ databases">
        <title>Whole genome sequence of Tenacibaculum sp. strain pbs-1 associated with black-spot shell disease in Akoya pearl oysters.</title>
        <authorList>
            <person name="Sakatoku A."/>
            <person name="Suzuki T."/>
            <person name="Hatano K."/>
            <person name="Seki M."/>
            <person name="Tanaka D."/>
            <person name="Nakamura S."/>
            <person name="Suzuki N."/>
            <person name="Isshiki T."/>
        </authorList>
    </citation>
    <scope>NUCLEOTIDE SEQUENCE</scope>
    <source>
        <strain evidence="1">Pbs-1</strain>
    </source>
</reference>